<dbReference type="Proteomes" id="UP001604277">
    <property type="component" value="Unassembled WGS sequence"/>
</dbReference>
<organism evidence="1 2">
    <name type="scientific">Forsythia ovata</name>
    <dbReference type="NCBI Taxonomy" id="205694"/>
    <lineage>
        <taxon>Eukaryota</taxon>
        <taxon>Viridiplantae</taxon>
        <taxon>Streptophyta</taxon>
        <taxon>Embryophyta</taxon>
        <taxon>Tracheophyta</taxon>
        <taxon>Spermatophyta</taxon>
        <taxon>Magnoliopsida</taxon>
        <taxon>eudicotyledons</taxon>
        <taxon>Gunneridae</taxon>
        <taxon>Pentapetalae</taxon>
        <taxon>asterids</taxon>
        <taxon>lamiids</taxon>
        <taxon>Lamiales</taxon>
        <taxon>Oleaceae</taxon>
        <taxon>Forsythieae</taxon>
        <taxon>Forsythia</taxon>
    </lineage>
</organism>
<evidence type="ECO:0000313" key="1">
    <source>
        <dbReference type="EMBL" id="KAL2488589.1"/>
    </source>
</evidence>
<keyword evidence="2" id="KW-1185">Reference proteome</keyword>
<proteinExistence type="predicted"/>
<accession>A0ABD1RNE2</accession>
<name>A0ABD1RNE2_9LAMI</name>
<protein>
    <submittedName>
        <fullName evidence="1">Uncharacterized protein</fullName>
    </submittedName>
</protein>
<comment type="caution">
    <text evidence="1">The sequence shown here is derived from an EMBL/GenBank/DDBJ whole genome shotgun (WGS) entry which is preliminary data.</text>
</comment>
<dbReference type="EMBL" id="JBFOLJ010000012">
    <property type="protein sequence ID" value="KAL2488589.1"/>
    <property type="molecule type" value="Genomic_DNA"/>
</dbReference>
<reference evidence="2" key="1">
    <citation type="submission" date="2024-07" db="EMBL/GenBank/DDBJ databases">
        <title>Two chromosome-level genome assemblies of Korean endemic species Abeliophyllum distichum and Forsythia ovata (Oleaceae).</title>
        <authorList>
            <person name="Jang H."/>
        </authorList>
    </citation>
    <scope>NUCLEOTIDE SEQUENCE [LARGE SCALE GENOMIC DNA]</scope>
</reference>
<evidence type="ECO:0000313" key="2">
    <source>
        <dbReference type="Proteomes" id="UP001604277"/>
    </source>
</evidence>
<dbReference type="AlphaFoldDB" id="A0ABD1RNE2"/>
<gene>
    <name evidence="1" type="ORF">Fot_41881</name>
</gene>
<sequence length="124" mass="13419">MVGQWAERATSIVGDGQLGCVVHGGGRRTARLKGGTSMVVHGEGVMVQGSCGRSLRRERCVNGVSRRWWEVTAQRGASMVGVSNTSRHSHRVVQQKVGNVVFNGESGELGHELGRLQRPKTNKE</sequence>